<feature type="transmembrane region" description="Helical" evidence="5">
    <location>
        <begin position="370"/>
        <end position="390"/>
    </location>
</feature>
<dbReference type="Gene3D" id="1.20.1720.10">
    <property type="entry name" value="Multidrug resistance protein D"/>
    <property type="match status" value="1"/>
</dbReference>
<dbReference type="InterPro" id="IPR036259">
    <property type="entry name" value="MFS_trans_sf"/>
</dbReference>
<dbReference type="PROSITE" id="PS50850">
    <property type="entry name" value="MFS"/>
    <property type="match status" value="1"/>
</dbReference>
<keyword evidence="4 5" id="KW-0472">Membrane</keyword>
<keyword evidence="3 5" id="KW-1133">Transmembrane helix</keyword>
<feature type="transmembrane region" description="Helical" evidence="5">
    <location>
        <begin position="43"/>
        <end position="61"/>
    </location>
</feature>
<feature type="transmembrane region" description="Helical" evidence="5">
    <location>
        <begin position="81"/>
        <end position="101"/>
    </location>
</feature>
<evidence type="ECO:0000256" key="4">
    <source>
        <dbReference type="ARBA" id="ARBA00023136"/>
    </source>
</evidence>
<name>K5VM80_AGABU</name>
<dbReference type="OrthoDB" id="2585655at2759"/>
<evidence type="ECO:0000256" key="3">
    <source>
        <dbReference type="ARBA" id="ARBA00022989"/>
    </source>
</evidence>
<feature type="transmembrane region" description="Helical" evidence="5">
    <location>
        <begin position="198"/>
        <end position="217"/>
    </location>
</feature>
<feature type="transmembrane region" description="Helical" evidence="5">
    <location>
        <begin position="292"/>
        <end position="312"/>
    </location>
</feature>
<feature type="transmembrane region" description="Helical" evidence="5">
    <location>
        <begin position="132"/>
        <end position="156"/>
    </location>
</feature>
<feature type="domain" description="Major facilitator superfamily (MFS) profile" evidence="6">
    <location>
        <begin position="43"/>
        <end position="494"/>
    </location>
</feature>
<gene>
    <name evidence="7" type="ORF">AGABI1DRAFT_46335</name>
</gene>
<dbReference type="Pfam" id="PF07690">
    <property type="entry name" value="MFS_1"/>
    <property type="match status" value="1"/>
</dbReference>
<dbReference type="OMA" id="WLGWRAN"/>
<evidence type="ECO:0000313" key="7">
    <source>
        <dbReference type="EMBL" id="EKM75534.1"/>
    </source>
</evidence>
<dbReference type="GO" id="GO:0022857">
    <property type="term" value="F:transmembrane transporter activity"/>
    <property type="evidence" value="ECO:0007669"/>
    <property type="project" value="InterPro"/>
</dbReference>
<evidence type="ECO:0000313" key="8">
    <source>
        <dbReference type="Proteomes" id="UP000008493"/>
    </source>
</evidence>
<dbReference type="InParanoid" id="K5VM80"/>
<organism evidence="7 8">
    <name type="scientific">Agaricus bisporus var. burnettii (strain JB137-S8 / ATCC MYA-4627 / FGSC 10392)</name>
    <name type="common">White button mushroom</name>
    <dbReference type="NCBI Taxonomy" id="597362"/>
    <lineage>
        <taxon>Eukaryota</taxon>
        <taxon>Fungi</taxon>
        <taxon>Dikarya</taxon>
        <taxon>Basidiomycota</taxon>
        <taxon>Agaricomycotina</taxon>
        <taxon>Agaricomycetes</taxon>
        <taxon>Agaricomycetidae</taxon>
        <taxon>Agaricales</taxon>
        <taxon>Agaricineae</taxon>
        <taxon>Agaricaceae</taxon>
        <taxon>Agaricus</taxon>
    </lineage>
</organism>
<evidence type="ECO:0000256" key="1">
    <source>
        <dbReference type="ARBA" id="ARBA00004141"/>
    </source>
</evidence>
<feature type="transmembrane region" description="Helical" evidence="5">
    <location>
        <begin position="439"/>
        <end position="460"/>
    </location>
</feature>
<dbReference type="PANTHER" id="PTHR23502:SF5">
    <property type="entry name" value="QUINIDINE RESISTANCE PROTEIN 3"/>
    <property type="match status" value="1"/>
</dbReference>
<keyword evidence="8" id="KW-1185">Reference proteome</keyword>
<comment type="subcellular location">
    <subcellularLocation>
        <location evidence="1">Membrane</location>
        <topology evidence="1">Multi-pass membrane protein</topology>
    </subcellularLocation>
</comment>
<proteinExistence type="predicted"/>
<dbReference type="SUPFAM" id="SSF103473">
    <property type="entry name" value="MFS general substrate transporter"/>
    <property type="match status" value="1"/>
</dbReference>
<dbReference type="PANTHER" id="PTHR23502">
    <property type="entry name" value="MAJOR FACILITATOR SUPERFAMILY"/>
    <property type="match status" value="1"/>
</dbReference>
<dbReference type="RefSeq" id="XP_007333822.1">
    <property type="nucleotide sequence ID" value="XM_007333760.1"/>
</dbReference>
<dbReference type="KEGG" id="abp:AGABI1DRAFT46335"/>
<feature type="transmembrane region" description="Helical" evidence="5">
    <location>
        <begin position="332"/>
        <end position="349"/>
    </location>
</feature>
<reference evidence="8" key="1">
    <citation type="journal article" date="2012" name="Proc. Natl. Acad. Sci. U.S.A.">
        <title>Genome sequence of the button mushroom Agaricus bisporus reveals mechanisms governing adaptation to a humic-rich ecological niche.</title>
        <authorList>
            <person name="Morin E."/>
            <person name="Kohler A."/>
            <person name="Baker A.R."/>
            <person name="Foulongne-Oriol M."/>
            <person name="Lombard V."/>
            <person name="Nagy L.G."/>
            <person name="Ohm R.A."/>
            <person name="Patyshakuliyeva A."/>
            <person name="Brun A."/>
            <person name="Aerts A.L."/>
            <person name="Bailey A.M."/>
            <person name="Billette C."/>
            <person name="Coutinho P.M."/>
            <person name="Deakin G."/>
            <person name="Doddapaneni H."/>
            <person name="Floudas D."/>
            <person name="Grimwood J."/>
            <person name="Hilden K."/>
            <person name="Kuees U."/>
            <person name="LaButti K.M."/>
            <person name="Lapidus A."/>
            <person name="Lindquist E.A."/>
            <person name="Lucas S.M."/>
            <person name="Murat C."/>
            <person name="Riley R.W."/>
            <person name="Salamov A.A."/>
            <person name="Schmutz J."/>
            <person name="Subramanian V."/>
            <person name="Woesten H.A.B."/>
            <person name="Xu J."/>
            <person name="Eastwood D.C."/>
            <person name="Foster G.D."/>
            <person name="Sonnenberg A.S."/>
            <person name="Cullen D."/>
            <person name="de Vries R.P."/>
            <person name="Lundell T."/>
            <person name="Hibbett D.S."/>
            <person name="Henrissat B."/>
            <person name="Burton K.S."/>
            <person name="Kerrigan R.W."/>
            <person name="Challen M.P."/>
            <person name="Grigoriev I.V."/>
            <person name="Martin F."/>
        </authorList>
    </citation>
    <scope>NUCLEOTIDE SEQUENCE [LARGE SCALE GENOMIC DNA]</scope>
    <source>
        <strain evidence="8">JB137-S8 / ATCC MYA-4627 / FGSC 10392</strain>
    </source>
</reference>
<keyword evidence="2 5" id="KW-0812">Transmembrane</keyword>
<feature type="transmembrane region" description="Helical" evidence="5">
    <location>
        <begin position="472"/>
        <end position="491"/>
    </location>
</feature>
<protein>
    <recommendedName>
        <fullName evidence="6">Major facilitator superfamily (MFS) profile domain-containing protein</fullName>
    </recommendedName>
</protein>
<evidence type="ECO:0000256" key="2">
    <source>
        <dbReference type="ARBA" id="ARBA00022692"/>
    </source>
</evidence>
<evidence type="ECO:0000259" key="6">
    <source>
        <dbReference type="PROSITE" id="PS50850"/>
    </source>
</evidence>
<dbReference type="AlphaFoldDB" id="K5VM80"/>
<feature type="transmembrane region" description="Helical" evidence="5">
    <location>
        <begin position="168"/>
        <end position="186"/>
    </location>
</feature>
<dbReference type="EMBL" id="JH971412">
    <property type="protein sequence ID" value="EKM75534.1"/>
    <property type="molecule type" value="Genomic_DNA"/>
</dbReference>
<accession>K5VM80</accession>
<dbReference type="Proteomes" id="UP000008493">
    <property type="component" value="Unassembled WGS sequence"/>
</dbReference>
<dbReference type="InterPro" id="IPR020846">
    <property type="entry name" value="MFS_dom"/>
</dbReference>
<feature type="transmembrane region" description="Helical" evidence="5">
    <location>
        <begin position="396"/>
        <end position="418"/>
    </location>
</feature>
<evidence type="ECO:0000256" key="5">
    <source>
        <dbReference type="SAM" id="Phobius"/>
    </source>
</evidence>
<dbReference type="GO" id="GO:0005886">
    <property type="term" value="C:plasma membrane"/>
    <property type="evidence" value="ECO:0007669"/>
    <property type="project" value="TreeGrafter"/>
</dbReference>
<dbReference type="Gene3D" id="1.20.1250.20">
    <property type="entry name" value="MFS general substrate transporter like domains"/>
    <property type="match status" value="1"/>
</dbReference>
<dbReference type="STRING" id="597362.K5VM80"/>
<sequence>MDQTGSLPKNDAERQAVQSEVDIEHAPVANDPRKWSAVKKTTVLLLISSASMSVGIVAAIQNPAVKAMEQDLPATSDQFSLSLSLFVLVQGFMPIAWTSLGEIKGRKIVYLLALALSTVAAIAIAPSPSIGLVIGFRCVQAMGSCAFLAVGAATLADIYEPHKRGTKMGLYYTAPLLGPSLGPILGGGLTSGFGWRSIFWFCAIIGGICFAAFLLLFNDTFRKERSLTYQAIVKQRQRKQTSENFELQSKSAGHDFADANGDISPTPEIKITFRDVNPLKPIYLILRRWNNLTMLFATGIVLAWQLTIVYTIARTLTSRYNYDAWKVGFTSLAYGVGALFGSVIGGRLSDRMLRKTMVENGGLIHPEVRLKSTMLSMFFFPAFVIAGGWVTQAHAHIVAVIVILFGGGFFSVHLIRYFSMMYSSMLAYIVDANVGRSSGAVAMSTFFRGILAFTSLETAVPMQEHLGDGWMYTIWGFIVSLSGILCIWTTYKGAEWRQRAEDRENKQAN</sequence>
<dbReference type="HOGENOM" id="CLU_008455_8_5_1"/>
<feature type="transmembrane region" description="Helical" evidence="5">
    <location>
        <begin position="108"/>
        <end position="126"/>
    </location>
</feature>
<dbReference type="eggNOG" id="KOG0255">
    <property type="taxonomic scope" value="Eukaryota"/>
</dbReference>
<dbReference type="GeneID" id="18829636"/>
<dbReference type="InterPro" id="IPR011701">
    <property type="entry name" value="MFS"/>
</dbReference>